<sequence length="115" mass="13266">MDHFLFVSKNSISYQVQIILIGFCCLFMVKTVVPYLTTNDDRVVIESSDLEEKESEEKSEEEVKEKIKLDKLLNCSFILPNQYLSIDQAEGRYLFYLSQHFHTVISPPPDAQSIG</sequence>
<dbReference type="AlphaFoldDB" id="A0A1M6JEF3"/>
<keyword evidence="1" id="KW-1133">Transmembrane helix</keyword>
<dbReference type="Proteomes" id="UP000184474">
    <property type="component" value="Unassembled WGS sequence"/>
</dbReference>
<keyword evidence="1" id="KW-0472">Membrane</keyword>
<accession>A0A1M6JEF3</accession>
<organism evidence="2 3">
    <name type="scientific">Reichenbachiella agariperforans</name>
    <dbReference type="NCBI Taxonomy" id="156994"/>
    <lineage>
        <taxon>Bacteria</taxon>
        <taxon>Pseudomonadati</taxon>
        <taxon>Bacteroidota</taxon>
        <taxon>Cytophagia</taxon>
        <taxon>Cytophagales</taxon>
        <taxon>Reichenbachiellaceae</taxon>
        <taxon>Reichenbachiella</taxon>
    </lineage>
</organism>
<evidence type="ECO:0000313" key="2">
    <source>
        <dbReference type="EMBL" id="SHJ45077.1"/>
    </source>
</evidence>
<reference evidence="3" key="1">
    <citation type="submission" date="2016-11" db="EMBL/GenBank/DDBJ databases">
        <authorList>
            <person name="Varghese N."/>
            <person name="Submissions S."/>
        </authorList>
    </citation>
    <scope>NUCLEOTIDE SEQUENCE [LARGE SCALE GENOMIC DNA]</scope>
    <source>
        <strain evidence="3">DSM 26134</strain>
    </source>
</reference>
<keyword evidence="1" id="KW-0812">Transmembrane</keyword>
<name>A0A1M6JEF3_REIAG</name>
<dbReference type="STRING" id="156994.SAMN04488028_101161"/>
<evidence type="ECO:0000256" key="1">
    <source>
        <dbReference type="SAM" id="Phobius"/>
    </source>
</evidence>
<proteinExistence type="predicted"/>
<feature type="transmembrane region" description="Helical" evidence="1">
    <location>
        <begin position="12"/>
        <end position="33"/>
    </location>
</feature>
<gene>
    <name evidence="2" type="ORF">SAMN04488028_101161</name>
</gene>
<protein>
    <submittedName>
        <fullName evidence="2">Uncharacterized protein</fullName>
    </submittedName>
</protein>
<dbReference type="EMBL" id="FRAA01000001">
    <property type="protein sequence ID" value="SHJ45077.1"/>
    <property type="molecule type" value="Genomic_DNA"/>
</dbReference>
<evidence type="ECO:0000313" key="3">
    <source>
        <dbReference type="Proteomes" id="UP000184474"/>
    </source>
</evidence>
<keyword evidence="3" id="KW-1185">Reference proteome</keyword>